<dbReference type="InterPro" id="IPR036864">
    <property type="entry name" value="Zn2-C6_fun-type_DNA-bd_sf"/>
</dbReference>
<dbReference type="SUPFAM" id="SSF57701">
    <property type="entry name" value="Zn2/Cys6 DNA-binding domain"/>
    <property type="match status" value="1"/>
</dbReference>
<proteinExistence type="predicted"/>
<dbReference type="SMART" id="SM00066">
    <property type="entry name" value="GAL4"/>
    <property type="match status" value="1"/>
</dbReference>
<dbReference type="PROSITE" id="PS00463">
    <property type="entry name" value="ZN2_CY6_FUNGAL_1"/>
    <property type="match status" value="1"/>
</dbReference>
<dbReference type="GO" id="GO:0005634">
    <property type="term" value="C:nucleus"/>
    <property type="evidence" value="ECO:0007669"/>
    <property type="project" value="UniProtKB-SubCell"/>
</dbReference>
<comment type="subcellular location">
    <subcellularLocation>
        <location evidence="1">Nucleus</location>
    </subcellularLocation>
</comment>
<evidence type="ECO:0000259" key="4">
    <source>
        <dbReference type="PROSITE" id="PS50048"/>
    </source>
</evidence>
<dbReference type="CDD" id="cd00067">
    <property type="entry name" value="GAL4"/>
    <property type="match status" value="1"/>
</dbReference>
<accession>A0A1E4S508</accession>
<evidence type="ECO:0000256" key="3">
    <source>
        <dbReference type="SAM" id="Phobius"/>
    </source>
</evidence>
<dbReference type="STRING" id="983966.A0A1E4S508"/>
<gene>
    <name evidence="5" type="ORF">CYBJADRAFT_166426</name>
</gene>
<dbReference type="Pfam" id="PF00172">
    <property type="entry name" value="Zn_clus"/>
    <property type="match status" value="1"/>
</dbReference>
<sequence length="605" mass="68185">MTTIPGKLPFQMVIKFENPRSKAKLTRAKVKRSRMGCLSCRKRKKKCDECKPSCSSCLSRGVECVWPEGKERLPKAYQIPSPVTVLHKRKKIATSNADPVGKEVKLELSPPCSNLSDFPHLSPAVEPLSPEEYESLDNETCMVVSTRTNSSNMIEPMDVDLLRILPLQMLRPTENQLFMDACVNGFITSVGPQYTHPLLTTNATFTPLLRRNRVIEKVGEACGCAFLSWSSPNLIDLSVKKYQAAILGIMEYVDSRPIAEHDEIWLGAAFQLLCLGAKVTSHCDNKVGATNLKNSYKLIKAKVSRRQKSLEVERLEGPKLPNDGFFEDVSSNSLKLEIKNTLIGYENSRRNALFGKQFERMFIESFLYNYSVSILTTHDIENYPNPFEVFKILKAYLKTPLFSCDVVWMNNPVLGAASDAFEVAAKASYLIRTARSQWSMDCAKKLLDIAKFYPTPIIPPEIRVNERKYANLKESVKVAEIVIRASSIVLRKVVDPTLSEYDPDVQRDIDYIMPRLFQIPLSSRISLILTWSLFIVGLSLINDNQRKFVVNMLLNVEEMSHARALDSVIDVLNVSWGLTSSHGLQSDTRGLDVLLDRSLLCAVFI</sequence>
<keyword evidence="3" id="KW-1133">Transmembrane helix</keyword>
<dbReference type="OMA" id="GTEDWLF"/>
<dbReference type="PANTHER" id="PTHR37534">
    <property type="entry name" value="TRANSCRIPTIONAL ACTIVATOR PROTEIN UGA3"/>
    <property type="match status" value="1"/>
</dbReference>
<dbReference type="GO" id="GO:0000981">
    <property type="term" value="F:DNA-binding transcription factor activity, RNA polymerase II-specific"/>
    <property type="evidence" value="ECO:0007669"/>
    <property type="project" value="InterPro"/>
</dbReference>
<dbReference type="Pfam" id="PF11951">
    <property type="entry name" value="Fungal_trans_2"/>
    <property type="match status" value="1"/>
</dbReference>
<dbReference type="RefSeq" id="XP_020071666.1">
    <property type="nucleotide sequence ID" value="XM_020214480.1"/>
</dbReference>
<keyword evidence="6" id="KW-1185">Reference proteome</keyword>
<evidence type="ECO:0000313" key="6">
    <source>
        <dbReference type="Proteomes" id="UP000094389"/>
    </source>
</evidence>
<dbReference type="Gene3D" id="4.10.240.10">
    <property type="entry name" value="Zn(2)-C6 fungal-type DNA-binding domain"/>
    <property type="match status" value="1"/>
</dbReference>
<evidence type="ECO:0000256" key="2">
    <source>
        <dbReference type="ARBA" id="ARBA00023242"/>
    </source>
</evidence>
<keyword evidence="3" id="KW-0472">Membrane</keyword>
<feature type="transmembrane region" description="Helical" evidence="3">
    <location>
        <begin position="521"/>
        <end position="541"/>
    </location>
</feature>
<name>A0A1E4S508_CYBJN</name>
<evidence type="ECO:0000256" key="1">
    <source>
        <dbReference type="ARBA" id="ARBA00004123"/>
    </source>
</evidence>
<dbReference type="GO" id="GO:0008270">
    <property type="term" value="F:zinc ion binding"/>
    <property type="evidence" value="ECO:0007669"/>
    <property type="project" value="InterPro"/>
</dbReference>
<keyword evidence="3" id="KW-0812">Transmembrane</keyword>
<dbReference type="GeneID" id="30988876"/>
<evidence type="ECO:0000313" key="5">
    <source>
        <dbReference type="EMBL" id="ODV74627.1"/>
    </source>
</evidence>
<reference evidence="5 6" key="1">
    <citation type="journal article" date="2016" name="Proc. Natl. Acad. Sci. U.S.A.">
        <title>Comparative genomics of biotechnologically important yeasts.</title>
        <authorList>
            <person name="Riley R."/>
            <person name="Haridas S."/>
            <person name="Wolfe K.H."/>
            <person name="Lopes M.R."/>
            <person name="Hittinger C.T."/>
            <person name="Goeker M."/>
            <person name="Salamov A.A."/>
            <person name="Wisecaver J.H."/>
            <person name="Long T.M."/>
            <person name="Calvey C.H."/>
            <person name="Aerts A.L."/>
            <person name="Barry K.W."/>
            <person name="Choi C."/>
            <person name="Clum A."/>
            <person name="Coughlan A.Y."/>
            <person name="Deshpande S."/>
            <person name="Douglass A.P."/>
            <person name="Hanson S.J."/>
            <person name="Klenk H.-P."/>
            <person name="LaButti K.M."/>
            <person name="Lapidus A."/>
            <person name="Lindquist E.A."/>
            <person name="Lipzen A.M."/>
            <person name="Meier-Kolthoff J.P."/>
            <person name="Ohm R.A."/>
            <person name="Otillar R.P."/>
            <person name="Pangilinan J.L."/>
            <person name="Peng Y."/>
            <person name="Rokas A."/>
            <person name="Rosa C.A."/>
            <person name="Scheuner C."/>
            <person name="Sibirny A.A."/>
            <person name="Slot J.C."/>
            <person name="Stielow J.B."/>
            <person name="Sun H."/>
            <person name="Kurtzman C.P."/>
            <person name="Blackwell M."/>
            <person name="Grigoriev I.V."/>
            <person name="Jeffries T.W."/>
        </authorList>
    </citation>
    <scope>NUCLEOTIDE SEQUENCE [LARGE SCALE GENOMIC DNA]</scope>
    <source>
        <strain evidence="6">ATCC 18201 / CBS 1600 / BCRC 20928 / JCM 3617 / NBRC 0987 / NRRL Y-1542</strain>
    </source>
</reference>
<dbReference type="PANTHER" id="PTHR37534:SF46">
    <property type="entry name" value="ZN(II)2CYS6 TRANSCRIPTION FACTOR (EUROFUNG)"/>
    <property type="match status" value="1"/>
</dbReference>
<dbReference type="InterPro" id="IPR021858">
    <property type="entry name" value="Fun_TF"/>
</dbReference>
<protein>
    <recommendedName>
        <fullName evidence="4">Zn(2)-C6 fungal-type domain-containing protein</fullName>
    </recommendedName>
</protein>
<dbReference type="AlphaFoldDB" id="A0A1E4S508"/>
<dbReference type="OrthoDB" id="3980677at2759"/>
<dbReference type="EMBL" id="KV453927">
    <property type="protein sequence ID" value="ODV74627.1"/>
    <property type="molecule type" value="Genomic_DNA"/>
</dbReference>
<organism evidence="5 6">
    <name type="scientific">Cyberlindnera jadinii (strain ATCC 18201 / CBS 1600 / BCRC 20928 / JCM 3617 / NBRC 0987 / NRRL Y-1542)</name>
    <name type="common">Torula yeast</name>
    <name type="synonym">Candida utilis</name>
    <dbReference type="NCBI Taxonomy" id="983966"/>
    <lineage>
        <taxon>Eukaryota</taxon>
        <taxon>Fungi</taxon>
        <taxon>Dikarya</taxon>
        <taxon>Ascomycota</taxon>
        <taxon>Saccharomycotina</taxon>
        <taxon>Saccharomycetes</taxon>
        <taxon>Phaffomycetales</taxon>
        <taxon>Phaffomycetaceae</taxon>
        <taxon>Cyberlindnera</taxon>
    </lineage>
</organism>
<dbReference type="PROSITE" id="PS50048">
    <property type="entry name" value="ZN2_CY6_FUNGAL_2"/>
    <property type="match status" value="1"/>
</dbReference>
<feature type="domain" description="Zn(2)-C6 fungal-type" evidence="4">
    <location>
        <begin position="36"/>
        <end position="66"/>
    </location>
</feature>
<keyword evidence="2" id="KW-0539">Nucleus</keyword>
<dbReference type="Proteomes" id="UP000094389">
    <property type="component" value="Unassembled WGS sequence"/>
</dbReference>
<dbReference type="InterPro" id="IPR001138">
    <property type="entry name" value="Zn2Cys6_DnaBD"/>
</dbReference>